<evidence type="ECO:0000256" key="2">
    <source>
        <dbReference type="ARBA" id="ARBA00005675"/>
    </source>
</evidence>
<accession>W6S017</accession>
<dbReference type="Pfam" id="PF00690">
    <property type="entry name" value="Cation_ATPase_N"/>
    <property type="match status" value="1"/>
</dbReference>
<dbReference type="PATRIC" id="fig|1216932.3.peg.3102"/>
<feature type="domain" description="Cation-transporting P-type ATPase N-terminal" evidence="10">
    <location>
        <begin position="47"/>
        <end position="114"/>
    </location>
</feature>
<dbReference type="SUPFAM" id="SSF56784">
    <property type="entry name" value="HAD-like"/>
    <property type="match status" value="1"/>
</dbReference>
<feature type="transmembrane region" description="Helical" evidence="9">
    <location>
        <begin position="278"/>
        <end position="298"/>
    </location>
</feature>
<dbReference type="InterPro" id="IPR008250">
    <property type="entry name" value="ATPase_P-typ_transduc_dom_A_sf"/>
</dbReference>
<evidence type="ECO:0000256" key="6">
    <source>
        <dbReference type="ARBA" id="ARBA00022967"/>
    </source>
</evidence>
<feature type="transmembrane region" description="Helical" evidence="9">
    <location>
        <begin position="827"/>
        <end position="847"/>
    </location>
</feature>
<dbReference type="KEGG" id="clt:CM240_3134"/>
<dbReference type="SMART" id="SM00831">
    <property type="entry name" value="Cation_ATPase_N"/>
    <property type="match status" value="1"/>
</dbReference>
<dbReference type="GO" id="GO:0016020">
    <property type="term" value="C:membrane"/>
    <property type="evidence" value="ECO:0007669"/>
    <property type="project" value="UniProtKB-SubCell"/>
</dbReference>
<dbReference type="Gene3D" id="1.20.1110.10">
    <property type="entry name" value="Calcium-transporting ATPase, transmembrane domain"/>
    <property type="match status" value="2"/>
</dbReference>
<dbReference type="InterPro" id="IPR036412">
    <property type="entry name" value="HAD-like_sf"/>
</dbReference>
<dbReference type="InterPro" id="IPR006068">
    <property type="entry name" value="ATPase_P-typ_cation-transptr_C"/>
</dbReference>
<dbReference type="InterPro" id="IPR001757">
    <property type="entry name" value="P_typ_ATPase"/>
</dbReference>
<dbReference type="Proteomes" id="UP000019426">
    <property type="component" value="Chromosome M2/40_rep2"/>
</dbReference>
<feature type="transmembrane region" description="Helical" evidence="9">
    <location>
        <begin position="93"/>
        <end position="112"/>
    </location>
</feature>
<feature type="transmembrane region" description="Helical" evidence="9">
    <location>
        <begin position="709"/>
        <end position="730"/>
    </location>
</feature>
<dbReference type="InterPro" id="IPR044492">
    <property type="entry name" value="P_typ_ATPase_HD_dom"/>
</dbReference>
<dbReference type="PRINTS" id="PR00120">
    <property type="entry name" value="HATPASE"/>
</dbReference>
<dbReference type="Gene3D" id="3.40.1110.10">
    <property type="entry name" value="Calcium-transporting ATPase, cytoplasmic domain N"/>
    <property type="match status" value="2"/>
</dbReference>
<protein>
    <submittedName>
        <fullName evidence="11">Cation-transporting ATPase</fullName>
        <ecNumber evidence="11">3.6.3.-</ecNumber>
    </submittedName>
</protein>
<evidence type="ECO:0000256" key="3">
    <source>
        <dbReference type="ARBA" id="ARBA00022692"/>
    </source>
</evidence>
<dbReference type="SUPFAM" id="SSF81665">
    <property type="entry name" value="Calcium ATPase, transmembrane domain M"/>
    <property type="match status" value="1"/>
</dbReference>
<dbReference type="PROSITE" id="PS00154">
    <property type="entry name" value="ATPASE_E1_E2"/>
    <property type="match status" value="1"/>
</dbReference>
<dbReference type="GO" id="GO:0016887">
    <property type="term" value="F:ATP hydrolysis activity"/>
    <property type="evidence" value="ECO:0007669"/>
    <property type="project" value="InterPro"/>
</dbReference>
<evidence type="ECO:0000256" key="1">
    <source>
        <dbReference type="ARBA" id="ARBA00004141"/>
    </source>
</evidence>
<keyword evidence="3 9" id="KW-0812">Transmembrane</keyword>
<keyword evidence="8 9" id="KW-0472">Membrane</keyword>
<dbReference type="EC" id="3.6.3.-" evidence="11"/>
<dbReference type="Pfam" id="PF00122">
    <property type="entry name" value="E1-E2_ATPase"/>
    <property type="match status" value="1"/>
</dbReference>
<dbReference type="InterPro" id="IPR018303">
    <property type="entry name" value="ATPase_P-typ_P_site"/>
</dbReference>
<comment type="similarity">
    <text evidence="2">Belongs to the cation transport ATPase (P-type) (TC 3.A.3) family. Type IIA subfamily.</text>
</comment>
<dbReference type="Pfam" id="PF00702">
    <property type="entry name" value="Hydrolase"/>
    <property type="match status" value="1"/>
</dbReference>
<dbReference type="InterPro" id="IPR004014">
    <property type="entry name" value="ATPase_P-typ_cation-transptr_N"/>
</dbReference>
<feature type="transmembrane region" description="Helical" evidence="9">
    <location>
        <begin position="751"/>
        <end position="776"/>
    </location>
</feature>
<dbReference type="NCBIfam" id="TIGR01494">
    <property type="entry name" value="ATPase_P-type"/>
    <property type="match status" value="2"/>
</dbReference>
<evidence type="ECO:0000256" key="5">
    <source>
        <dbReference type="ARBA" id="ARBA00022840"/>
    </source>
</evidence>
<evidence type="ECO:0000259" key="10">
    <source>
        <dbReference type="SMART" id="SM00831"/>
    </source>
</evidence>
<name>W6S017_9CLOT</name>
<evidence type="ECO:0000256" key="4">
    <source>
        <dbReference type="ARBA" id="ARBA00022741"/>
    </source>
</evidence>
<dbReference type="SFLD" id="SFLDF00027">
    <property type="entry name" value="p-type_atpase"/>
    <property type="match status" value="1"/>
</dbReference>
<evidence type="ECO:0000256" key="8">
    <source>
        <dbReference type="ARBA" id="ARBA00023136"/>
    </source>
</evidence>
<keyword evidence="7 9" id="KW-1133">Transmembrane helix</keyword>
<sequence>MPVGQYIVPRAFFAYGTITERTLFMHCHRAIKQKFLDIRLGIKMEVTFMTNLNNSAEIVGLTNSEAKLLQERYGKNNIVPEKKESFIRKVLEVLKEPMFLLLLVAATIYFILGEPRDGIIMLIFVVAVIGIDVVQEWKTDKTLKALRNLSAPHITVIRDGIESTINSEDLVPGDLMIISEGVKVPADGFIIKANDLCIDESSLTGESICIWKSVIANNNNYWKNNYCYAGTLVIQGRGIIKVEKIGVETEYGKIGKNVYDAKEEATPLQKQTSTLVKICAYIAAILFLLVVMITYVNLMDYSFKDRIIESILSAITLAMAMIPEEFPVILTVVLSMGAWRLAKKNSLVRKLPSVETLGAVSVLCVDKTGTITMNKMTVKDIWTIKNDIKDFSTIMGMACEVEAYDPMEQAIIEYCEKNDITKDILFSGTLIKEYSFTNKRKMMGHVWKKDGGIIVATKGSPEKIMALCDLDKELKKDISSKMKEMSLRGLRVIAVGKMVIEKEEEIPRNLEQCKLEFLGLVALQDPPRETVKEDIANCSRAGIRVVMITGDNGITASAIAKDVGIIGNDNIITGDIIDTLSDEELREKVKNTNIFSRVVPEHKMRIVKAFKENGEIVAMTGDGVNDAPALKKADIGIAMGKRGSEVAREAADLILLDDNFSTIVYTVKDGRRIYDNIKKAIGYVFAIHIPIAFSSLLAPLLGIGSKELLLLPIHVVLLELIIDPTCSIVLERQPAEDSIMEKKPRNPNEKILTSNLLIKSVIQGFVLFIAAFGIYYIYLIRNQSSVEVARSMAISIIMISNLLLVQVNNSNKEYAYKSFIKLRKDKVMWSVIIATMVAIVVILYTPISSLLKLAPLTIGNMILVLLISVSSIMWYEIVKFFKNR</sequence>
<organism evidence="11 12">
    <name type="scientific">Clostridium bornimense</name>
    <dbReference type="NCBI Taxonomy" id="1216932"/>
    <lineage>
        <taxon>Bacteria</taxon>
        <taxon>Bacillati</taxon>
        <taxon>Bacillota</taxon>
        <taxon>Clostridia</taxon>
        <taxon>Eubacteriales</taxon>
        <taxon>Clostridiaceae</taxon>
        <taxon>Clostridium</taxon>
    </lineage>
</organism>
<dbReference type="EMBL" id="HG917869">
    <property type="protein sequence ID" value="CDM70251.1"/>
    <property type="molecule type" value="Genomic_DNA"/>
</dbReference>
<dbReference type="PRINTS" id="PR00119">
    <property type="entry name" value="CATATPASE"/>
</dbReference>
<dbReference type="InterPro" id="IPR059000">
    <property type="entry name" value="ATPase_P-type_domA"/>
</dbReference>
<dbReference type="HOGENOM" id="CLU_002360_2_1_9"/>
<feature type="transmembrane region" description="Helical" evidence="9">
    <location>
        <begin position="788"/>
        <end position="807"/>
    </location>
</feature>
<dbReference type="Gene3D" id="2.70.150.10">
    <property type="entry name" value="Calcium-transporting ATPase, cytoplasmic transduction domain A"/>
    <property type="match status" value="1"/>
</dbReference>
<keyword evidence="6" id="KW-1278">Translocase</keyword>
<dbReference type="AlphaFoldDB" id="W6S017"/>
<evidence type="ECO:0000313" key="12">
    <source>
        <dbReference type="Proteomes" id="UP000019426"/>
    </source>
</evidence>
<dbReference type="Gene3D" id="3.40.50.1000">
    <property type="entry name" value="HAD superfamily/HAD-like"/>
    <property type="match status" value="2"/>
</dbReference>
<dbReference type="FunFam" id="3.40.50.1000:FF:000028">
    <property type="entry name" value="Calcium-transporting P-type ATPase, putative"/>
    <property type="match status" value="1"/>
</dbReference>
<dbReference type="InterPro" id="IPR023299">
    <property type="entry name" value="ATPase_P-typ_cyto_dom_N"/>
</dbReference>
<gene>
    <name evidence="11" type="ORF">CM240_3134</name>
</gene>
<dbReference type="InterPro" id="IPR023214">
    <property type="entry name" value="HAD_sf"/>
</dbReference>
<keyword evidence="12" id="KW-1185">Reference proteome</keyword>
<dbReference type="PANTHER" id="PTHR42861">
    <property type="entry name" value="CALCIUM-TRANSPORTING ATPASE"/>
    <property type="match status" value="1"/>
</dbReference>
<dbReference type="InterPro" id="IPR023298">
    <property type="entry name" value="ATPase_P-typ_TM_dom_sf"/>
</dbReference>
<feature type="transmembrane region" description="Helical" evidence="9">
    <location>
        <begin position="680"/>
        <end position="703"/>
    </location>
</feature>
<evidence type="ECO:0000256" key="9">
    <source>
        <dbReference type="SAM" id="Phobius"/>
    </source>
</evidence>
<reference evidence="11 12" key="1">
    <citation type="submission" date="2013-11" db="EMBL/GenBank/DDBJ databases">
        <title>Complete genome sequence of Clostridum sp. M2/40.</title>
        <authorList>
            <person name="Wibberg D."/>
            <person name="Puehler A."/>
            <person name="Schlueter A."/>
        </authorList>
    </citation>
    <scope>NUCLEOTIDE SEQUENCE [LARGE SCALE GENOMIC DNA]</scope>
    <source>
        <strain evidence="12">M2/40</strain>
    </source>
</reference>
<dbReference type="SFLD" id="SFLDS00003">
    <property type="entry name" value="Haloacid_Dehalogenase"/>
    <property type="match status" value="1"/>
</dbReference>
<dbReference type="SUPFAM" id="SSF81653">
    <property type="entry name" value="Calcium ATPase, transduction domain A"/>
    <property type="match status" value="1"/>
</dbReference>
<dbReference type="STRING" id="1216932.CM240_3134"/>
<feature type="transmembrane region" description="Helical" evidence="9">
    <location>
        <begin position="118"/>
        <end position="134"/>
    </location>
</feature>
<evidence type="ECO:0000256" key="7">
    <source>
        <dbReference type="ARBA" id="ARBA00022989"/>
    </source>
</evidence>
<dbReference type="Pfam" id="PF00689">
    <property type="entry name" value="Cation_ATPase_C"/>
    <property type="match status" value="1"/>
</dbReference>
<evidence type="ECO:0000313" key="11">
    <source>
        <dbReference type="EMBL" id="CDM70251.1"/>
    </source>
</evidence>
<proteinExistence type="inferred from homology"/>
<keyword evidence="4" id="KW-0547">Nucleotide-binding</keyword>
<comment type="subcellular location">
    <subcellularLocation>
        <location evidence="1">Membrane</location>
        <topology evidence="1">Multi-pass membrane protein</topology>
    </subcellularLocation>
</comment>
<dbReference type="SFLD" id="SFLDG00002">
    <property type="entry name" value="C1.7:_P-type_atpase_like"/>
    <property type="match status" value="1"/>
</dbReference>
<feature type="transmembrane region" description="Helical" evidence="9">
    <location>
        <begin position="853"/>
        <end position="875"/>
    </location>
</feature>
<feature type="transmembrane region" description="Helical" evidence="9">
    <location>
        <begin position="310"/>
        <end position="339"/>
    </location>
</feature>
<keyword evidence="5" id="KW-0067">ATP-binding</keyword>
<dbReference type="eggNOG" id="COG0474">
    <property type="taxonomic scope" value="Bacteria"/>
</dbReference>
<dbReference type="GO" id="GO:0005524">
    <property type="term" value="F:ATP binding"/>
    <property type="evidence" value="ECO:0007669"/>
    <property type="project" value="UniProtKB-KW"/>
</dbReference>
<keyword evidence="11" id="KW-0378">Hydrolase</keyword>